<dbReference type="GO" id="GO:0006654">
    <property type="term" value="P:phosphatidic acid biosynthetic process"/>
    <property type="evidence" value="ECO:0007669"/>
    <property type="project" value="TreeGrafter"/>
</dbReference>
<name>A0A4P6XK28_9ASCO</name>
<dbReference type="EMBL" id="CP034456">
    <property type="protein sequence ID" value="QBM85894.1"/>
    <property type="molecule type" value="Genomic_DNA"/>
</dbReference>
<evidence type="ECO:0000313" key="4">
    <source>
        <dbReference type="Proteomes" id="UP000292447"/>
    </source>
</evidence>
<dbReference type="GO" id="GO:0042171">
    <property type="term" value="F:lysophosphatidic acid acyltransferase activity"/>
    <property type="evidence" value="ECO:0007669"/>
    <property type="project" value="TreeGrafter"/>
</dbReference>
<reference evidence="4" key="1">
    <citation type="submission" date="2019-03" db="EMBL/GenBank/DDBJ databases">
        <title>Snf2 controls pulcherriminic acid biosynthesis and connects pigmentation and antifungal activity of the yeast Metschnikowia pulcherrima.</title>
        <authorList>
            <person name="Gore-Lloyd D."/>
            <person name="Sumann I."/>
            <person name="Brachmann A.O."/>
            <person name="Schneeberger K."/>
            <person name="Ortiz-Merino R.A."/>
            <person name="Moreno-Beltran M."/>
            <person name="Schlaefli M."/>
            <person name="Kirner P."/>
            <person name="Santos Kron A."/>
            <person name="Wolfe K.H."/>
            <person name="Piel J."/>
            <person name="Ahrens C.H."/>
            <person name="Henk D."/>
            <person name="Freimoser F.M."/>
        </authorList>
    </citation>
    <scope>NUCLEOTIDE SEQUENCE [LARGE SCALE GENOMIC DNA]</scope>
    <source>
        <strain evidence="4">APC 1.2</strain>
    </source>
</reference>
<dbReference type="GO" id="GO:0005743">
    <property type="term" value="C:mitochondrial inner membrane"/>
    <property type="evidence" value="ECO:0007669"/>
    <property type="project" value="TreeGrafter"/>
</dbReference>
<keyword evidence="4" id="KW-1185">Reference proteome</keyword>
<comment type="similarity">
    <text evidence="1">Belongs to the peptidase S33 family. ABHD4/ABHD5 subfamily.</text>
</comment>
<protein>
    <submittedName>
        <fullName evidence="3">Cardiolipin-specific phospholipase</fullName>
    </submittedName>
</protein>
<gene>
    <name evidence="3" type="primary">MPUL0A05250</name>
    <name evidence="3" type="ORF">METSCH_A05250</name>
</gene>
<dbReference type="InterPro" id="IPR029058">
    <property type="entry name" value="AB_hydrolase_fold"/>
</dbReference>
<dbReference type="AlphaFoldDB" id="A0A4P6XK28"/>
<dbReference type="GO" id="GO:0004623">
    <property type="term" value="F:phospholipase A2 activity"/>
    <property type="evidence" value="ECO:0007669"/>
    <property type="project" value="TreeGrafter"/>
</dbReference>
<feature type="domain" description="AB hydrolase-1" evidence="2">
    <location>
        <begin position="152"/>
        <end position="414"/>
    </location>
</feature>
<proteinExistence type="inferred from homology"/>
<dbReference type="Gene3D" id="3.40.50.1820">
    <property type="entry name" value="alpha/beta hydrolase"/>
    <property type="match status" value="1"/>
</dbReference>
<evidence type="ECO:0000313" key="3">
    <source>
        <dbReference type="EMBL" id="QBM85894.1"/>
    </source>
</evidence>
<dbReference type="STRING" id="2163413.A0A4P6XK28"/>
<dbReference type="Pfam" id="PF00561">
    <property type="entry name" value="Abhydrolase_1"/>
    <property type="match status" value="1"/>
</dbReference>
<dbReference type="GO" id="GO:0035965">
    <property type="term" value="P:cardiolipin acyl-chain remodeling"/>
    <property type="evidence" value="ECO:0007669"/>
    <property type="project" value="TreeGrafter"/>
</dbReference>
<dbReference type="PANTHER" id="PTHR42886:SF29">
    <property type="entry name" value="PUMMELIG, ISOFORM A"/>
    <property type="match status" value="1"/>
</dbReference>
<evidence type="ECO:0000256" key="1">
    <source>
        <dbReference type="ARBA" id="ARBA00038097"/>
    </source>
</evidence>
<accession>A0A4P6XK28</accession>
<evidence type="ECO:0000259" key="2">
    <source>
        <dbReference type="Pfam" id="PF00561"/>
    </source>
</evidence>
<dbReference type="SUPFAM" id="SSF53474">
    <property type="entry name" value="alpha/beta-Hydrolases"/>
    <property type="match status" value="1"/>
</dbReference>
<sequence>MSSVGQIRFLSLTIRTRISCSQQLNSSSVQQKDANFFTGARLKDAESLARLQYKRPSHPTLVPLLKLFLSLFPLSIKELVEDYSVRKNPLKFQHDLLLTLPFYPKPDPDGRRGEVVQTTLLSGERINEFVIYPKRFHGKKVSPENVDYRRLNHLIMVHGYGAGLGFYLKNFDALSADENWIVHAIDLLGYGCSSRPRFSAKSLSEVEDFFHNSFAEWLQIRGLCENPQKNLVLAHSMGAYLMATYGIKKQPDFCKKLLMISPGAVIKHRRQVVVPPYFARLWEQNILPFSLVRKAGPLGSKLVSMWSSRRFAKLSRKESLLLHKYAYGIFQSPGLGEYMLNFLLAPGADARHPLIERGIDKLKCNLLWCYGKGDWMDKKGGELCSELINTAADDPGKSRTCEVENAGHHVYLDNIEKFNSMVQHEMQKF</sequence>
<dbReference type="PANTHER" id="PTHR42886">
    <property type="entry name" value="RE40534P-RELATED"/>
    <property type="match status" value="1"/>
</dbReference>
<dbReference type="Proteomes" id="UP000292447">
    <property type="component" value="Chromosome I"/>
</dbReference>
<dbReference type="GO" id="GO:0055088">
    <property type="term" value="P:lipid homeostasis"/>
    <property type="evidence" value="ECO:0007669"/>
    <property type="project" value="TreeGrafter"/>
</dbReference>
<organism evidence="3 4">
    <name type="scientific">Metschnikowia aff. pulcherrima</name>
    <dbReference type="NCBI Taxonomy" id="2163413"/>
    <lineage>
        <taxon>Eukaryota</taxon>
        <taxon>Fungi</taxon>
        <taxon>Dikarya</taxon>
        <taxon>Ascomycota</taxon>
        <taxon>Saccharomycotina</taxon>
        <taxon>Pichiomycetes</taxon>
        <taxon>Metschnikowiaceae</taxon>
        <taxon>Metschnikowia</taxon>
    </lineage>
</organism>
<dbReference type="InterPro" id="IPR000073">
    <property type="entry name" value="AB_hydrolase_1"/>
</dbReference>